<evidence type="ECO:0000256" key="7">
    <source>
        <dbReference type="SAM" id="Phobius"/>
    </source>
</evidence>
<keyword evidence="5 7" id="KW-1133">Transmembrane helix</keyword>
<dbReference type="EMBL" id="FCNY02000009">
    <property type="protein sequence ID" value="SAL46761.1"/>
    <property type="molecule type" value="Genomic_DNA"/>
</dbReference>
<evidence type="ECO:0000256" key="6">
    <source>
        <dbReference type="ARBA" id="ARBA00023136"/>
    </source>
</evidence>
<keyword evidence="9" id="KW-1185">Reference proteome</keyword>
<evidence type="ECO:0000256" key="4">
    <source>
        <dbReference type="ARBA" id="ARBA00022692"/>
    </source>
</evidence>
<dbReference type="GO" id="GO:0005886">
    <property type="term" value="C:plasma membrane"/>
    <property type="evidence" value="ECO:0007669"/>
    <property type="project" value="UniProtKB-SubCell"/>
</dbReference>
<feature type="transmembrane region" description="Helical" evidence="7">
    <location>
        <begin position="28"/>
        <end position="48"/>
    </location>
</feature>
<evidence type="ECO:0000313" key="9">
    <source>
        <dbReference type="Proteomes" id="UP000054740"/>
    </source>
</evidence>
<gene>
    <name evidence="8" type="ORF">AWB70_03670</name>
</gene>
<dbReference type="Proteomes" id="UP000054740">
    <property type="component" value="Unassembled WGS sequence"/>
</dbReference>
<reference evidence="9" key="1">
    <citation type="submission" date="2016-01" db="EMBL/GenBank/DDBJ databases">
        <authorList>
            <person name="Peeters C."/>
        </authorList>
    </citation>
    <scope>NUCLEOTIDE SEQUENCE [LARGE SCALE GENOMIC DNA]</scope>
</reference>
<dbReference type="AlphaFoldDB" id="A0A158HS67"/>
<proteinExistence type="inferred from homology"/>
<dbReference type="InterPro" id="IPR007341">
    <property type="entry name" value="Transgly_assoc"/>
</dbReference>
<evidence type="ECO:0000256" key="2">
    <source>
        <dbReference type="ARBA" id="ARBA00011006"/>
    </source>
</evidence>
<sequence length="84" mass="8820">MLAFIGTLIVGLVVGLIARAIKPGDDNMGWIMTIVLGIAGSLIAGYVGRALGWYQPGQPAGWIASIIGAIILLVVWGMIRKRSS</sequence>
<feature type="transmembrane region" description="Helical" evidence="7">
    <location>
        <begin position="60"/>
        <end position="79"/>
    </location>
</feature>
<comment type="similarity">
    <text evidence="2">Belongs to the UPF0410 family.</text>
</comment>
<organism evidence="8 9">
    <name type="scientific">Caballeronia cordobensis</name>
    <name type="common">Burkholderia cordobensis</name>
    <dbReference type="NCBI Taxonomy" id="1353886"/>
    <lineage>
        <taxon>Bacteria</taxon>
        <taxon>Pseudomonadati</taxon>
        <taxon>Pseudomonadota</taxon>
        <taxon>Betaproteobacteria</taxon>
        <taxon>Burkholderiales</taxon>
        <taxon>Burkholderiaceae</taxon>
        <taxon>Caballeronia</taxon>
    </lineage>
</organism>
<keyword evidence="3" id="KW-1003">Cell membrane</keyword>
<dbReference type="Pfam" id="PF04226">
    <property type="entry name" value="Transgly_assoc"/>
    <property type="match status" value="1"/>
</dbReference>
<dbReference type="RefSeq" id="WP_053569629.1">
    <property type="nucleotide sequence ID" value="NZ_FCNY02000009.1"/>
</dbReference>
<keyword evidence="6 7" id="KW-0472">Membrane</keyword>
<keyword evidence="4 7" id="KW-0812">Transmembrane</keyword>
<protein>
    <submittedName>
        <fullName evidence="8">Transglycosylase-associated protein</fullName>
    </submittedName>
</protein>
<dbReference type="PANTHER" id="PTHR33884:SF7">
    <property type="entry name" value="BSL8023 PROTEIN"/>
    <property type="match status" value="1"/>
</dbReference>
<accession>A0A158HS67</accession>
<evidence type="ECO:0000313" key="8">
    <source>
        <dbReference type="EMBL" id="SAL46761.1"/>
    </source>
</evidence>
<evidence type="ECO:0000256" key="1">
    <source>
        <dbReference type="ARBA" id="ARBA00004651"/>
    </source>
</evidence>
<comment type="subcellular location">
    <subcellularLocation>
        <location evidence="1">Cell membrane</location>
        <topology evidence="1">Multi-pass membrane protein</topology>
    </subcellularLocation>
</comment>
<dbReference type="PANTHER" id="PTHR33884">
    <property type="entry name" value="UPF0410 PROTEIN YMGE"/>
    <property type="match status" value="1"/>
</dbReference>
<name>A0A158HS67_CABCO</name>
<evidence type="ECO:0000256" key="3">
    <source>
        <dbReference type="ARBA" id="ARBA00022475"/>
    </source>
</evidence>
<evidence type="ECO:0000256" key="5">
    <source>
        <dbReference type="ARBA" id="ARBA00022989"/>
    </source>
</evidence>